<name>A0A2T0BH32_9CLOT</name>
<dbReference type="InterPro" id="IPR023753">
    <property type="entry name" value="FAD/NAD-binding_dom"/>
</dbReference>
<dbReference type="SUPFAM" id="SSF51905">
    <property type="entry name" value="FAD/NAD(P)-binding domain"/>
    <property type="match status" value="1"/>
</dbReference>
<gene>
    <name evidence="3" type="primary">ahpF</name>
    <name evidence="3" type="ORF">CLVI_12410</name>
</gene>
<dbReference type="Proteomes" id="UP000239471">
    <property type="component" value="Unassembled WGS sequence"/>
</dbReference>
<comment type="caution">
    <text evidence="3">The sequence shown here is derived from an EMBL/GenBank/DDBJ whole genome shotgun (WGS) entry which is preliminary data.</text>
</comment>
<dbReference type="EC" id="1.6.99.3" evidence="3"/>
<dbReference type="GO" id="GO:0016491">
    <property type="term" value="F:oxidoreductase activity"/>
    <property type="evidence" value="ECO:0007669"/>
    <property type="project" value="UniProtKB-KW"/>
</dbReference>
<dbReference type="InterPro" id="IPR051691">
    <property type="entry name" value="Metab_Enz_Cyan_OpOx_G3PDH"/>
</dbReference>
<reference evidence="3 4" key="1">
    <citation type="submission" date="2018-03" db="EMBL/GenBank/DDBJ databases">
        <title>Genome sequence of Clostridium vincentii DSM 10228.</title>
        <authorList>
            <person name="Poehlein A."/>
            <person name="Daniel R."/>
        </authorList>
    </citation>
    <scope>NUCLEOTIDE SEQUENCE [LARGE SCALE GENOMIC DNA]</scope>
    <source>
        <strain evidence="3 4">DSM 10228</strain>
    </source>
</reference>
<dbReference type="OrthoDB" id="9776839at2"/>
<protein>
    <submittedName>
        <fullName evidence="3">NADH dehydrogenase</fullName>
        <ecNumber evidence="3">1.6.99.3</ecNumber>
    </submittedName>
</protein>
<dbReference type="Gene3D" id="3.50.50.60">
    <property type="entry name" value="FAD/NAD(P)-binding domain"/>
    <property type="match status" value="2"/>
</dbReference>
<keyword evidence="4" id="KW-1185">Reference proteome</keyword>
<dbReference type="EMBL" id="PVXQ01000009">
    <property type="protein sequence ID" value="PRR83199.1"/>
    <property type="molecule type" value="Genomic_DNA"/>
</dbReference>
<dbReference type="InterPro" id="IPR036188">
    <property type="entry name" value="FAD/NAD-bd_sf"/>
</dbReference>
<feature type="domain" description="FAD/NAD(P)-binding" evidence="2">
    <location>
        <begin position="4"/>
        <end position="290"/>
    </location>
</feature>
<evidence type="ECO:0000256" key="1">
    <source>
        <dbReference type="ARBA" id="ARBA00023002"/>
    </source>
</evidence>
<dbReference type="AlphaFoldDB" id="A0A2T0BH32"/>
<dbReference type="PANTHER" id="PTHR42949:SF3">
    <property type="entry name" value="ANAEROBIC GLYCEROL-3-PHOSPHATE DEHYDROGENASE SUBUNIT B"/>
    <property type="match status" value="1"/>
</dbReference>
<sequence length="318" mass="34989">MNQYDLIVVGGGIAGMTATLAALDNGMKNILILEREELIGGVLNQCIHNEFGEKLLKVRLTGPEYISFIEDRIKEHLIDIKVDSTVLNISKDKIITYVSPIDGVTAVQGKAIILSTGCRERYTGNIAIPTNSFTGIYTIGNAHRIITREGYMPGKNPVLVANSKWGLIVARRLSIEGAKIRSLLLDENENFIFGEENENIIKGFDIPIIRNSHVIEVFGNERIEGVKILTGDTGNVTSISCDSLILSVGYFPEVEMIKDLNIKMNPDTKAPMIENYETSLEGIFACGNLIYGIKALNERDIDGVEAGKRAAQYLKTIV</sequence>
<accession>A0A2T0BH32</accession>
<dbReference type="PRINTS" id="PR00469">
    <property type="entry name" value="PNDRDTASEII"/>
</dbReference>
<dbReference type="PANTHER" id="PTHR42949">
    <property type="entry name" value="ANAEROBIC GLYCEROL-3-PHOSPHATE DEHYDROGENASE SUBUNIT B"/>
    <property type="match status" value="1"/>
</dbReference>
<dbReference type="PRINTS" id="PR00368">
    <property type="entry name" value="FADPNR"/>
</dbReference>
<keyword evidence="1 3" id="KW-0560">Oxidoreductase</keyword>
<organism evidence="3 4">
    <name type="scientific">Clostridium vincentii</name>
    <dbReference type="NCBI Taxonomy" id="52704"/>
    <lineage>
        <taxon>Bacteria</taxon>
        <taxon>Bacillati</taxon>
        <taxon>Bacillota</taxon>
        <taxon>Clostridia</taxon>
        <taxon>Eubacteriales</taxon>
        <taxon>Clostridiaceae</taxon>
        <taxon>Clostridium</taxon>
    </lineage>
</organism>
<proteinExistence type="predicted"/>
<evidence type="ECO:0000259" key="2">
    <source>
        <dbReference type="Pfam" id="PF07992"/>
    </source>
</evidence>
<dbReference type="RefSeq" id="WP_106059237.1">
    <property type="nucleotide sequence ID" value="NZ_PVXQ01000009.1"/>
</dbReference>
<evidence type="ECO:0000313" key="4">
    <source>
        <dbReference type="Proteomes" id="UP000239471"/>
    </source>
</evidence>
<dbReference type="Pfam" id="PF07992">
    <property type="entry name" value="Pyr_redox_2"/>
    <property type="match status" value="1"/>
</dbReference>
<evidence type="ECO:0000313" key="3">
    <source>
        <dbReference type="EMBL" id="PRR83199.1"/>
    </source>
</evidence>